<keyword evidence="3" id="KW-1185">Reference proteome</keyword>
<reference evidence="2 3" key="1">
    <citation type="submission" date="2023-05" db="EMBL/GenBank/DDBJ databases">
        <authorList>
            <person name="Gao F."/>
        </authorList>
    </citation>
    <scope>NUCLEOTIDE SEQUENCE [LARGE SCALE GENOMIC DNA]</scope>
    <source>
        <strain evidence="2 3">MIMF12</strain>
    </source>
</reference>
<organism evidence="2 3">
    <name type="scientific">Deinococcus rhizophilus</name>
    <dbReference type="NCBI Taxonomy" id="3049544"/>
    <lineage>
        <taxon>Bacteria</taxon>
        <taxon>Thermotogati</taxon>
        <taxon>Deinococcota</taxon>
        <taxon>Deinococci</taxon>
        <taxon>Deinococcales</taxon>
        <taxon>Deinococcaceae</taxon>
        <taxon>Deinococcus</taxon>
    </lineage>
</organism>
<evidence type="ECO:0000313" key="2">
    <source>
        <dbReference type="EMBL" id="MDL2344757.1"/>
    </source>
</evidence>
<evidence type="ECO:0000313" key="3">
    <source>
        <dbReference type="Proteomes" id="UP001302059"/>
    </source>
</evidence>
<evidence type="ECO:0000256" key="1">
    <source>
        <dbReference type="SAM" id="MobiDB-lite"/>
    </source>
</evidence>
<accession>A0ABT7JI77</accession>
<gene>
    <name evidence="2" type="ORF">QOL99_11435</name>
</gene>
<dbReference type="EMBL" id="JASNGB010000109">
    <property type="protein sequence ID" value="MDL2344757.1"/>
    <property type="molecule type" value="Genomic_DNA"/>
</dbReference>
<comment type="caution">
    <text evidence="2">The sequence shown here is derived from an EMBL/GenBank/DDBJ whole genome shotgun (WGS) entry which is preliminary data.</text>
</comment>
<feature type="region of interest" description="Disordered" evidence="1">
    <location>
        <begin position="111"/>
        <end position="144"/>
    </location>
</feature>
<dbReference type="RefSeq" id="WP_285523960.1">
    <property type="nucleotide sequence ID" value="NZ_JASNGB010000109.1"/>
</dbReference>
<name>A0ABT7JI77_9DEIO</name>
<sequence>MLYPDGGHVNGFYLGQFLGMLGWRSGLAAHPLTYLDPDSEVGLDTLAALLLPHLDALGEAQEAALARTWAYALNEFDDRDLGWFLLGRLPESPRHPRAFLTGLARRLFPGGLPDPGPHARRLDRPGDSLFDLVPPPERGPRSHP</sequence>
<protein>
    <submittedName>
        <fullName evidence="2">Uncharacterized protein</fullName>
    </submittedName>
</protein>
<proteinExistence type="predicted"/>
<dbReference type="Proteomes" id="UP001302059">
    <property type="component" value="Unassembled WGS sequence"/>
</dbReference>